<keyword evidence="5 9" id="KW-0067">ATP-binding</keyword>
<feature type="binding site" evidence="9">
    <location>
        <position position="99"/>
    </location>
    <ligand>
        <name>L-glutamine</name>
        <dbReference type="ChEBI" id="CHEBI:58359"/>
    </ligand>
</feature>
<dbReference type="Pfam" id="PF13537">
    <property type="entry name" value="GATase_7"/>
    <property type="match status" value="1"/>
</dbReference>
<dbReference type="SUPFAM" id="SSF52402">
    <property type="entry name" value="Adenine nucleotide alpha hydrolases-like"/>
    <property type="match status" value="1"/>
</dbReference>
<dbReference type="InterPro" id="IPR001962">
    <property type="entry name" value="Asn_synthase"/>
</dbReference>
<evidence type="ECO:0000256" key="2">
    <source>
        <dbReference type="ARBA" id="ARBA00005752"/>
    </source>
</evidence>
<dbReference type="RefSeq" id="WP_041975150.1">
    <property type="nucleotide sequence ID" value="NZ_CBXV010000004.1"/>
</dbReference>
<dbReference type="STRING" id="454194.PYK22_01095"/>
<evidence type="ECO:0000256" key="6">
    <source>
        <dbReference type="ARBA" id="ARBA00022962"/>
    </source>
</evidence>
<comment type="catalytic activity">
    <reaction evidence="7">
        <text>L-aspartate + L-glutamine + ATP + H2O = L-asparagine + L-glutamate + AMP + diphosphate + H(+)</text>
        <dbReference type="Rhea" id="RHEA:12228"/>
        <dbReference type="ChEBI" id="CHEBI:15377"/>
        <dbReference type="ChEBI" id="CHEBI:15378"/>
        <dbReference type="ChEBI" id="CHEBI:29985"/>
        <dbReference type="ChEBI" id="CHEBI:29991"/>
        <dbReference type="ChEBI" id="CHEBI:30616"/>
        <dbReference type="ChEBI" id="CHEBI:33019"/>
        <dbReference type="ChEBI" id="CHEBI:58048"/>
        <dbReference type="ChEBI" id="CHEBI:58359"/>
        <dbReference type="ChEBI" id="CHEBI:456215"/>
        <dbReference type="EC" id="6.3.5.4"/>
    </reaction>
</comment>
<organism evidence="12 13">
    <name type="scientific">Pyrinomonas methylaliphatogenes</name>
    <dbReference type="NCBI Taxonomy" id="454194"/>
    <lineage>
        <taxon>Bacteria</taxon>
        <taxon>Pseudomonadati</taxon>
        <taxon>Acidobacteriota</taxon>
        <taxon>Blastocatellia</taxon>
        <taxon>Blastocatellales</taxon>
        <taxon>Pyrinomonadaceae</taxon>
        <taxon>Pyrinomonas</taxon>
    </lineage>
</organism>
<dbReference type="PIRSF" id="PIRSF001589">
    <property type="entry name" value="Asn_synthetase_glu-h"/>
    <property type="match status" value="1"/>
</dbReference>
<dbReference type="Gene3D" id="3.40.50.620">
    <property type="entry name" value="HUPs"/>
    <property type="match status" value="2"/>
</dbReference>
<dbReference type="GO" id="GO:0006529">
    <property type="term" value="P:asparagine biosynthetic process"/>
    <property type="evidence" value="ECO:0007669"/>
    <property type="project" value="UniProtKB-KW"/>
</dbReference>
<dbReference type="GO" id="GO:0005829">
    <property type="term" value="C:cytosol"/>
    <property type="evidence" value="ECO:0007669"/>
    <property type="project" value="TreeGrafter"/>
</dbReference>
<dbReference type="GO" id="GO:0004066">
    <property type="term" value="F:asparagine synthase (glutamine-hydrolyzing) activity"/>
    <property type="evidence" value="ECO:0007669"/>
    <property type="project" value="UniProtKB-EC"/>
</dbReference>
<keyword evidence="13" id="KW-1185">Reference proteome</keyword>
<keyword evidence="8" id="KW-0028">Amino-acid biosynthesis</keyword>
<sequence>MCGIVGIVDPRKRAIDEQTLARMCDAIRHRGPDEEGRYVREGVGLAMRRLAIIDLRGGQQPIHNEDRTVWIIFNGEIYNYRELRAHLEKLGHRFYTNSDTEAIVHAYEQYGADCPKHLRGMFAFAIWDENKQELLLARDRVGKKPLLYAQVGGKLIFASEFKALLLHPEISRDINFEAIHHYLSFMCVPAPLTAYRAIKKLEPAHTLRFTRDGEVKLERYWQPDFAKKQKITEEEAGERAIEILREAVRVRLISEVPLGAFLSGGIDSSAVVALMSEEASEPVKTFSIGFEEQDFSELEHARRVARHVGADHHEFVVRPDALEVLPTLIEHYGEPYADSSAIPTYYVARETRRHVTVALNGDGGDECFAGYERYAAMRLAEAYSRIPRAIRQGMIEPAVNLFPVPERRRSRARDLKRFLEAASLPTVDRYMRWVSVFDSKAKEALYSEGFRREVASRPSSDFIAPWFRRANGAGVVDAALFADTMTYLPNDLLVKVDIATMAVSLEARSPFLDHHVIEFAASLPEEFKLRRLTTKYLLKRVLGRLLPEENLHRRKMGFGVPLSHWFRGRLRPFLESTLLCERAMRRGLFKPEAINRLVTEHVNGQRDWAHQLWTLLMLELWFERFID</sequence>
<feature type="binding site" evidence="9">
    <location>
        <position position="288"/>
    </location>
    <ligand>
        <name>ATP</name>
        <dbReference type="ChEBI" id="CHEBI:30616"/>
    </ligand>
</feature>
<protein>
    <recommendedName>
        <fullName evidence="3">asparagine synthase (glutamine-hydrolyzing)</fullName>
        <ecNumber evidence="3">6.3.5.4</ecNumber>
    </recommendedName>
</protein>
<comment type="similarity">
    <text evidence="2">Belongs to the asparagine synthetase family.</text>
</comment>
<dbReference type="PANTHER" id="PTHR43284">
    <property type="entry name" value="ASPARAGINE SYNTHETASE (GLUTAMINE-HYDROLYZING)"/>
    <property type="match status" value="1"/>
</dbReference>
<dbReference type="InterPro" id="IPR033738">
    <property type="entry name" value="AsnB_N"/>
</dbReference>
<feature type="domain" description="Glutamine amidotransferase type-2" evidence="11">
    <location>
        <begin position="2"/>
        <end position="212"/>
    </location>
</feature>
<dbReference type="OrthoDB" id="9763290at2"/>
<evidence type="ECO:0000256" key="5">
    <source>
        <dbReference type="ARBA" id="ARBA00022840"/>
    </source>
</evidence>
<keyword evidence="4 9" id="KW-0547">Nucleotide-binding</keyword>
<reference evidence="12 13" key="2">
    <citation type="submission" date="2015-01" db="EMBL/GenBank/DDBJ databases">
        <title>Complete genome sequence of Pyrinomonas methylaliphatogenes type strain K22T.</title>
        <authorList>
            <person name="Lee K.C.Y."/>
            <person name="Power J.F."/>
            <person name="Dunfield P.F."/>
            <person name="Morgan X.C."/>
            <person name="Huttenhower C."/>
            <person name="Stott M.B."/>
        </authorList>
    </citation>
    <scope>NUCLEOTIDE SEQUENCE [LARGE SCALE GENOMIC DNA]</scope>
    <source>
        <strain evidence="12 13">K22</strain>
    </source>
</reference>
<dbReference type="CDD" id="cd01991">
    <property type="entry name" value="Asn_synthase_B_C"/>
    <property type="match status" value="1"/>
</dbReference>
<feature type="active site" description="For GATase activity" evidence="8">
    <location>
        <position position="2"/>
    </location>
</feature>
<dbReference type="GO" id="GO:0005524">
    <property type="term" value="F:ATP binding"/>
    <property type="evidence" value="ECO:0007669"/>
    <property type="project" value="UniProtKB-KW"/>
</dbReference>
<evidence type="ECO:0000256" key="3">
    <source>
        <dbReference type="ARBA" id="ARBA00012737"/>
    </source>
</evidence>
<dbReference type="PANTHER" id="PTHR43284:SF1">
    <property type="entry name" value="ASPARAGINE SYNTHETASE"/>
    <property type="match status" value="1"/>
</dbReference>
<dbReference type="NCBIfam" id="TIGR01536">
    <property type="entry name" value="asn_synth_AEB"/>
    <property type="match status" value="1"/>
</dbReference>
<feature type="site" description="Important for beta-aspartyl-AMP intermediate formation" evidence="10">
    <location>
        <position position="362"/>
    </location>
</feature>
<reference evidence="12 13" key="1">
    <citation type="submission" date="2013-12" db="EMBL/GenBank/DDBJ databases">
        <authorList>
            <person name="Stott M."/>
        </authorList>
    </citation>
    <scope>NUCLEOTIDE SEQUENCE [LARGE SCALE GENOMIC DNA]</scope>
    <source>
        <strain evidence="12 13">K22</strain>
    </source>
</reference>
<comment type="pathway">
    <text evidence="1">Amino-acid biosynthesis; L-asparagine biosynthesis; L-asparagine from L-aspartate (L-Gln route): step 1/1.</text>
</comment>
<dbReference type="AlphaFoldDB" id="A0A0B6WWJ8"/>
<proteinExistence type="inferred from homology"/>
<evidence type="ECO:0000256" key="8">
    <source>
        <dbReference type="PIRSR" id="PIRSR001589-1"/>
    </source>
</evidence>
<dbReference type="CDD" id="cd00712">
    <property type="entry name" value="AsnB"/>
    <property type="match status" value="1"/>
</dbReference>
<dbReference type="Gene3D" id="3.60.20.10">
    <property type="entry name" value="Glutamine Phosphoribosylpyrophosphate, subunit 1, domain 1"/>
    <property type="match status" value="1"/>
</dbReference>
<dbReference type="InterPro" id="IPR006426">
    <property type="entry name" value="Asn_synth_AEB"/>
</dbReference>
<evidence type="ECO:0000256" key="9">
    <source>
        <dbReference type="PIRSR" id="PIRSR001589-2"/>
    </source>
</evidence>
<accession>A0A0B6WWJ8</accession>
<keyword evidence="8" id="KW-0061">Asparagine biosynthesis</keyword>
<evidence type="ECO:0000256" key="4">
    <source>
        <dbReference type="ARBA" id="ARBA00022741"/>
    </source>
</evidence>
<evidence type="ECO:0000313" key="12">
    <source>
        <dbReference type="EMBL" id="CDM65097.1"/>
    </source>
</evidence>
<dbReference type="InterPro" id="IPR014729">
    <property type="entry name" value="Rossmann-like_a/b/a_fold"/>
</dbReference>
<dbReference type="EC" id="6.3.5.4" evidence="3"/>
<evidence type="ECO:0000256" key="10">
    <source>
        <dbReference type="PIRSR" id="PIRSR001589-3"/>
    </source>
</evidence>
<name>A0A0B6WWJ8_9BACT</name>
<dbReference type="Proteomes" id="UP000031518">
    <property type="component" value="Unassembled WGS sequence"/>
</dbReference>
<evidence type="ECO:0000259" key="11">
    <source>
        <dbReference type="PROSITE" id="PS51278"/>
    </source>
</evidence>
<dbReference type="InterPro" id="IPR051786">
    <property type="entry name" value="ASN_synthetase/amidase"/>
</dbReference>
<keyword evidence="12" id="KW-0436">Ligase</keyword>
<gene>
    <name evidence="12" type="ORF">PYK22_01095</name>
</gene>
<dbReference type="InterPro" id="IPR029055">
    <property type="entry name" value="Ntn_hydrolases_N"/>
</dbReference>
<dbReference type="Pfam" id="PF00733">
    <property type="entry name" value="Asn_synthase"/>
    <property type="match status" value="1"/>
</dbReference>
<evidence type="ECO:0000256" key="1">
    <source>
        <dbReference type="ARBA" id="ARBA00005187"/>
    </source>
</evidence>
<dbReference type="PROSITE" id="PS51278">
    <property type="entry name" value="GATASE_TYPE_2"/>
    <property type="match status" value="1"/>
</dbReference>
<keyword evidence="6 8" id="KW-0315">Glutamine amidotransferase</keyword>
<dbReference type="EMBL" id="CBXV010000004">
    <property type="protein sequence ID" value="CDM65097.1"/>
    <property type="molecule type" value="Genomic_DNA"/>
</dbReference>
<dbReference type="InterPro" id="IPR017932">
    <property type="entry name" value="GATase_2_dom"/>
</dbReference>
<dbReference type="SUPFAM" id="SSF56235">
    <property type="entry name" value="N-terminal nucleophile aminohydrolases (Ntn hydrolases)"/>
    <property type="match status" value="1"/>
</dbReference>
<evidence type="ECO:0000256" key="7">
    <source>
        <dbReference type="ARBA" id="ARBA00048741"/>
    </source>
</evidence>
<evidence type="ECO:0000313" key="13">
    <source>
        <dbReference type="Proteomes" id="UP000031518"/>
    </source>
</evidence>